<comment type="caution">
    <text evidence="22">The sequence shown here is derived from an EMBL/GenBank/DDBJ whole genome shotgun (WGS) entry which is preliminary data.</text>
</comment>
<evidence type="ECO:0000256" key="7">
    <source>
        <dbReference type="ARBA" id="ARBA00022692"/>
    </source>
</evidence>
<dbReference type="Proteomes" id="UP000177885">
    <property type="component" value="Unassembled WGS sequence"/>
</dbReference>
<comment type="subcellular location">
    <subcellularLocation>
        <location evidence="1">Cell membrane</location>
        <topology evidence="1">Multi-pass membrane protein</topology>
    </subcellularLocation>
</comment>
<keyword evidence="9" id="KW-0573">Peptidoglycan synthesis</keyword>
<evidence type="ECO:0000256" key="3">
    <source>
        <dbReference type="ARBA" id="ARBA00022475"/>
    </source>
</evidence>
<organism evidence="22 23">
    <name type="scientific">Candidatus Uhrbacteria bacterium RIFCSPHIGHO2_01_FULL_63_20</name>
    <dbReference type="NCBI Taxonomy" id="1802385"/>
    <lineage>
        <taxon>Bacteria</taxon>
        <taxon>Candidatus Uhriibacteriota</taxon>
    </lineage>
</organism>
<keyword evidence="7 21" id="KW-0812">Transmembrane</keyword>
<sequence>MRSHADAKPMDYGYLVLVGALVTFGLLMLASASASVGYDRFGDSYYFVKHQVVFGLIPGIAGLVFFSRTSYAFWKKHAWNLLIASLALLVLVFIPGLSAGIGTAHSWISIGGWFTVQPSEFVKLFFLFYLSGWLDTRGEHGVKDVGSGFLPFVLVLLAIIGLLALQPDVGTMSIVVIMSLVTYFLAGAPMAYVLALVSAGMAGIALLIGLAPYRLQRFMTFLNPELDPQGVGYHINQALLAIGSGGFFGLGYGHSRQKFQYLPEVAGDSIFAIIAEEMGFVVACLLVAAFVAFLWRTLAIANGAPDRFGRLVAAGVGTWITVQALANIASMAGLMPMTGIPLPFVSYGGTSLAVSLSAVGVVLNISKYRRGNS</sequence>
<dbReference type="PROSITE" id="PS00428">
    <property type="entry name" value="FTSW_RODA_SPOVE"/>
    <property type="match status" value="1"/>
</dbReference>
<dbReference type="GO" id="GO:0071555">
    <property type="term" value="P:cell wall organization"/>
    <property type="evidence" value="ECO:0007669"/>
    <property type="project" value="UniProtKB-KW"/>
</dbReference>
<keyword evidence="10 21" id="KW-1133">Transmembrane helix</keyword>
<dbReference type="GO" id="GO:0008360">
    <property type="term" value="P:regulation of cell shape"/>
    <property type="evidence" value="ECO:0007669"/>
    <property type="project" value="UniProtKB-KW"/>
</dbReference>
<evidence type="ECO:0000256" key="15">
    <source>
        <dbReference type="ARBA" id="ARBA00033270"/>
    </source>
</evidence>
<dbReference type="GO" id="GO:0032153">
    <property type="term" value="C:cell division site"/>
    <property type="evidence" value="ECO:0007669"/>
    <property type="project" value="TreeGrafter"/>
</dbReference>
<dbReference type="InterPro" id="IPR018365">
    <property type="entry name" value="Cell_cycle_FtsW-rel_CS"/>
</dbReference>
<dbReference type="GO" id="GO:0005886">
    <property type="term" value="C:plasma membrane"/>
    <property type="evidence" value="ECO:0007669"/>
    <property type="project" value="UniProtKB-SubCell"/>
</dbReference>
<dbReference type="PANTHER" id="PTHR30474">
    <property type="entry name" value="CELL CYCLE PROTEIN"/>
    <property type="match status" value="1"/>
</dbReference>
<comment type="catalytic activity">
    <reaction evidence="20">
        <text>[GlcNAc-(1-&gt;4)-Mur2Ac(oyl-L-Ala-gamma-D-Glu-L-Lys-D-Ala-D-Ala)](n)-di-trans,octa-cis-undecaprenyl diphosphate + beta-D-GlcNAc-(1-&gt;4)-Mur2Ac(oyl-L-Ala-gamma-D-Glu-L-Lys-D-Ala-D-Ala)-di-trans,octa-cis-undecaprenyl diphosphate = [GlcNAc-(1-&gt;4)-Mur2Ac(oyl-L-Ala-gamma-D-Glu-L-Lys-D-Ala-D-Ala)](n+1)-di-trans,octa-cis-undecaprenyl diphosphate + di-trans,octa-cis-undecaprenyl diphosphate + H(+)</text>
        <dbReference type="Rhea" id="RHEA:23708"/>
        <dbReference type="Rhea" id="RHEA-COMP:9602"/>
        <dbReference type="Rhea" id="RHEA-COMP:9603"/>
        <dbReference type="ChEBI" id="CHEBI:15378"/>
        <dbReference type="ChEBI" id="CHEBI:58405"/>
        <dbReference type="ChEBI" id="CHEBI:60033"/>
        <dbReference type="ChEBI" id="CHEBI:78435"/>
        <dbReference type="EC" id="2.4.99.28"/>
    </reaction>
</comment>
<keyword evidence="5" id="KW-0328">Glycosyltransferase</keyword>
<dbReference type="PANTHER" id="PTHR30474:SF2">
    <property type="entry name" value="PEPTIDOGLYCAN GLYCOSYLTRANSFERASE FTSW-RELATED"/>
    <property type="match status" value="1"/>
</dbReference>
<reference evidence="22 23" key="1">
    <citation type="journal article" date="2016" name="Nat. Commun.">
        <title>Thousands of microbial genomes shed light on interconnected biogeochemical processes in an aquifer system.</title>
        <authorList>
            <person name="Anantharaman K."/>
            <person name="Brown C.T."/>
            <person name="Hug L.A."/>
            <person name="Sharon I."/>
            <person name="Castelle C.J."/>
            <person name="Probst A.J."/>
            <person name="Thomas B.C."/>
            <person name="Singh A."/>
            <person name="Wilkins M.J."/>
            <person name="Karaoz U."/>
            <person name="Brodie E.L."/>
            <person name="Williams K.H."/>
            <person name="Hubbard S.S."/>
            <person name="Banfield J.F."/>
        </authorList>
    </citation>
    <scope>NUCLEOTIDE SEQUENCE [LARGE SCALE GENOMIC DNA]</scope>
</reference>
<evidence type="ECO:0000256" key="5">
    <source>
        <dbReference type="ARBA" id="ARBA00022676"/>
    </source>
</evidence>
<evidence type="ECO:0000256" key="17">
    <source>
        <dbReference type="ARBA" id="ARBA00041185"/>
    </source>
</evidence>
<dbReference type="Pfam" id="PF01098">
    <property type="entry name" value="FTSW_RODA_SPOVE"/>
    <property type="match status" value="1"/>
</dbReference>
<dbReference type="EMBL" id="MGDT01000007">
    <property type="protein sequence ID" value="OGL66577.1"/>
    <property type="molecule type" value="Genomic_DNA"/>
</dbReference>
<evidence type="ECO:0000256" key="18">
    <source>
        <dbReference type="ARBA" id="ARBA00041418"/>
    </source>
</evidence>
<protein>
    <recommendedName>
        <fullName evidence="17">Probable peptidoglycan glycosyltransferase FtsW</fullName>
        <ecNumber evidence="19">2.4.99.28</ecNumber>
    </recommendedName>
    <alternativeName>
        <fullName evidence="18">Cell division protein FtsW</fullName>
    </alternativeName>
    <alternativeName>
        <fullName evidence="15">Cell wall polymerase</fullName>
    </alternativeName>
    <alternativeName>
        <fullName evidence="14">Peptidoglycan polymerase</fullName>
    </alternativeName>
</protein>
<keyword evidence="12" id="KW-0131">Cell cycle</keyword>
<evidence type="ECO:0000313" key="22">
    <source>
        <dbReference type="EMBL" id="OGL66577.1"/>
    </source>
</evidence>
<dbReference type="AlphaFoldDB" id="A0A1F7TM06"/>
<keyword evidence="4 22" id="KW-0132">Cell division</keyword>
<feature type="transmembrane region" description="Helical" evidence="21">
    <location>
        <begin position="193"/>
        <end position="213"/>
    </location>
</feature>
<feature type="transmembrane region" description="Helical" evidence="21">
    <location>
        <begin position="78"/>
        <end position="101"/>
    </location>
</feature>
<dbReference type="EC" id="2.4.99.28" evidence="19"/>
<dbReference type="GO" id="GO:0008955">
    <property type="term" value="F:peptidoglycan glycosyltransferase activity"/>
    <property type="evidence" value="ECO:0007669"/>
    <property type="project" value="UniProtKB-EC"/>
</dbReference>
<feature type="transmembrane region" description="Helical" evidence="21">
    <location>
        <begin position="278"/>
        <end position="299"/>
    </location>
</feature>
<dbReference type="InterPro" id="IPR001182">
    <property type="entry name" value="FtsW/RodA"/>
</dbReference>
<evidence type="ECO:0000256" key="21">
    <source>
        <dbReference type="SAM" id="Phobius"/>
    </source>
</evidence>
<dbReference type="STRING" id="1802385.A2856_02745"/>
<keyword evidence="11 21" id="KW-0472">Membrane</keyword>
<evidence type="ECO:0000256" key="20">
    <source>
        <dbReference type="ARBA" id="ARBA00049902"/>
    </source>
</evidence>
<accession>A0A1F7TM06</accession>
<keyword evidence="3" id="KW-1003">Cell membrane</keyword>
<evidence type="ECO:0000256" key="13">
    <source>
        <dbReference type="ARBA" id="ARBA00023316"/>
    </source>
</evidence>
<evidence type="ECO:0000256" key="11">
    <source>
        <dbReference type="ARBA" id="ARBA00023136"/>
    </source>
</evidence>
<keyword evidence="13" id="KW-0961">Cell wall biogenesis/degradation</keyword>
<proteinExistence type="inferred from homology"/>
<evidence type="ECO:0000256" key="12">
    <source>
        <dbReference type="ARBA" id="ARBA00023306"/>
    </source>
</evidence>
<evidence type="ECO:0000256" key="19">
    <source>
        <dbReference type="ARBA" id="ARBA00044770"/>
    </source>
</evidence>
<dbReference type="GO" id="GO:0051301">
    <property type="term" value="P:cell division"/>
    <property type="evidence" value="ECO:0007669"/>
    <property type="project" value="UniProtKB-KW"/>
</dbReference>
<comment type="pathway">
    <text evidence="2">Cell wall biogenesis; peptidoglycan biosynthesis.</text>
</comment>
<evidence type="ECO:0000256" key="2">
    <source>
        <dbReference type="ARBA" id="ARBA00004752"/>
    </source>
</evidence>
<gene>
    <name evidence="22" type="ORF">A2856_02745</name>
</gene>
<evidence type="ECO:0000313" key="23">
    <source>
        <dbReference type="Proteomes" id="UP000177885"/>
    </source>
</evidence>
<evidence type="ECO:0000256" key="6">
    <source>
        <dbReference type="ARBA" id="ARBA00022679"/>
    </source>
</evidence>
<comment type="similarity">
    <text evidence="16">Belongs to the SEDS family. FtsW subfamily.</text>
</comment>
<feature type="transmembrane region" description="Helical" evidence="21">
    <location>
        <begin position="46"/>
        <end position="66"/>
    </location>
</feature>
<dbReference type="GO" id="GO:0015648">
    <property type="term" value="F:lipid-linked peptidoglycan transporter activity"/>
    <property type="evidence" value="ECO:0007669"/>
    <property type="project" value="TreeGrafter"/>
</dbReference>
<evidence type="ECO:0000256" key="1">
    <source>
        <dbReference type="ARBA" id="ARBA00004651"/>
    </source>
</evidence>
<evidence type="ECO:0000256" key="8">
    <source>
        <dbReference type="ARBA" id="ARBA00022960"/>
    </source>
</evidence>
<dbReference type="NCBIfam" id="TIGR02614">
    <property type="entry name" value="ftsW"/>
    <property type="match status" value="1"/>
</dbReference>
<feature type="transmembrane region" description="Helical" evidence="21">
    <location>
        <begin position="107"/>
        <end position="130"/>
    </location>
</feature>
<feature type="transmembrane region" description="Helical" evidence="21">
    <location>
        <begin position="12"/>
        <end position="34"/>
    </location>
</feature>
<feature type="transmembrane region" description="Helical" evidence="21">
    <location>
        <begin position="142"/>
        <end position="163"/>
    </location>
</feature>
<evidence type="ECO:0000256" key="10">
    <source>
        <dbReference type="ARBA" id="ARBA00022989"/>
    </source>
</evidence>
<keyword evidence="8" id="KW-0133">Cell shape</keyword>
<dbReference type="InterPro" id="IPR013437">
    <property type="entry name" value="FtsW"/>
</dbReference>
<name>A0A1F7TM06_9BACT</name>
<evidence type="ECO:0000256" key="4">
    <source>
        <dbReference type="ARBA" id="ARBA00022618"/>
    </source>
</evidence>
<evidence type="ECO:0000256" key="16">
    <source>
        <dbReference type="ARBA" id="ARBA00038053"/>
    </source>
</evidence>
<feature type="transmembrane region" description="Helical" evidence="21">
    <location>
        <begin position="344"/>
        <end position="365"/>
    </location>
</feature>
<feature type="transmembrane region" description="Helical" evidence="21">
    <location>
        <begin position="311"/>
        <end position="332"/>
    </location>
</feature>
<dbReference type="GO" id="GO:0009252">
    <property type="term" value="P:peptidoglycan biosynthetic process"/>
    <property type="evidence" value="ECO:0007669"/>
    <property type="project" value="UniProtKB-KW"/>
</dbReference>
<evidence type="ECO:0000256" key="9">
    <source>
        <dbReference type="ARBA" id="ARBA00022984"/>
    </source>
</evidence>
<keyword evidence="6" id="KW-0808">Transferase</keyword>
<evidence type="ECO:0000256" key="14">
    <source>
        <dbReference type="ARBA" id="ARBA00032370"/>
    </source>
</evidence>